<gene>
    <name evidence="2" type="ORF">A2719_01790</name>
</gene>
<dbReference type="Proteomes" id="UP000177480">
    <property type="component" value="Unassembled WGS sequence"/>
</dbReference>
<dbReference type="EMBL" id="MHNK01000020">
    <property type="protein sequence ID" value="OGZ43074.1"/>
    <property type="molecule type" value="Genomic_DNA"/>
</dbReference>
<protein>
    <recommendedName>
        <fullName evidence="1">DUF5666 domain-containing protein</fullName>
    </recommendedName>
</protein>
<comment type="caution">
    <text evidence="2">The sequence shown here is derived from an EMBL/GenBank/DDBJ whole genome shotgun (WGS) entry which is preliminary data.</text>
</comment>
<accession>A0A1G2FYC7</accession>
<evidence type="ECO:0000313" key="2">
    <source>
        <dbReference type="EMBL" id="OGZ43074.1"/>
    </source>
</evidence>
<sequence length="292" mass="31389">MFKKITILGVMLGTFFALGIGWVFAQSESDAPRQSLTINEHGRVSLQGAKVVSVDGSTINATISWGGSASFAGVIKTDGSTEFLRRSGGKTSLSEIMPGHYINVEGMLDMSASKPTIVAKVVRDWSVVKTEINPFGVVSSIDAVAKTFVLRTEERGDVKVSTNEKTIFTKANITSTFSTLKVGDMLSVNGLWEQSTNTLQANHVKIRVQNRRVFGGGRLKTPYTSSSTPAVIIVTFGRIDYTVNISSDTSVLNSKWAKVDLSAFKAGDHVRVYGAADGATIDATVVRNVSLR</sequence>
<feature type="domain" description="DUF5666" evidence="1">
    <location>
        <begin position="136"/>
        <end position="205"/>
    </location>
</feature>
<dbReference type="Pfam" id="PF18914">
    <property type="entry name" value="DUF5666"/>
    <property type="match status" value="1"/>
</dbReference>
<dbReference type="AlphaFoldDB" id="A0A1G2FYC7"/>
<organism evidence="2 3">
    <name type="scientific">Candidatus Ryanbacteria bacterium RIFCSPHIGHO2_01_FULL_45_22</name>
    <dbReference type="NCBI Taxonomy" id="1802114"/>
    <lineage>
        <taxon>Bacteria</taxon>
        <taxon>Candidatus Ryaniibacteriota</taxon>
    </lineage>
</organism>
<name>A0A1G2FYC7_9BACT</name>
<proteinExistence type="predicted"/>
<dbReference type="InterPro" id="IPR043724">
    <property type="entry name" value="DUF5666"/>
</dbReference>
<evidence type="ECO:0000313" key="3">
    <source>
        <dbReference type="Proteomes" id="UP000177480"/>
    </source>
</evidence>
<reference evidence="2 3" key="1">
    <citation type="journal article" date="2016" name="Nat. Commun.">
        <title>Thousands of microbial genomes shed light on interconnected biogeochemical processes in an aquifer system.</title>
        <authorList>
            <person name="Anantharaman K."/>
            <person name="Brown C.T."/>
            <person name="Hug L.A."/>
            <person name="Sharon I."/>
            <person name="Castelle C.J."/>
            <person name="Probst A.J."/>
            <person name="Thomas B.C."/>
            <person name="Singh A."/>
            <person name="Wilkins M.J."/>
            <person name="Karaoz U."/>
            <person name="Brodie E.L."/>
            <person name="Williams K.H."/>
            <person name="Hubbard S.S."/>
            <person name="Banfield J.F."/>
        </authorList>
    </citation>
    <scope>NUCLEOTIDE SEQUENCE [LARGE SCALE GENOMIC DNA]</scope>
</reference>
<evidence type="ECO:0000259" key="1">
    <source>
        <dbReference type="Pfam" id="PF18914"/>
    </source>
</evidence>